<organism evidence="3 4">
    <name type="scientific">Eleusine coracana subsp. coracana</name>
    <dbReference type="NCBI Taxonomy" id="191504"/>
    <lineage>
        <taxon>Eukaryota</taxon>
        <taxon>Viridiplantae</taxon>
        <taxon>Streptophyta</taxon>
        <taxon>Embryophyta</taxon>
        <taxon>Tracheophyta</taxon>
        <taxon>Spermatophyta</taxon>
        <taxon>Magnoliopsida</taxon>
        <taxon>Liliopsida</taxon>
        <taxon>Poales</taxon>
        <taxon>Poaceae</taxon>
        <taxon>PACMAD clade</taxon>
        <taxon>Chloridoideae</taxon>
        <taxon>Cynodonteae</taxon>
        <taxon>Eleusininae</taxon>
        <taxon>Eleusine</taxon>
    </lineage>
</organism>
<accession>A0AAV5E6P5</accession>
<dbReference type="CDD" id="cd09917">
    <property type="entry name" value="F-box_SF"/>
    <property type="match status" value="1"/>
</dbReference>
<sequence length="551" mass="61705">MATPPVTGPCGETGSEEADGLRRAATEIMTAEDPGGFAAVPARFAKEESEASLCLRPKEVAAMLTTVLATQGKPHEIEDAMIEISPGGGVEGNQDAGSEVGAGSGAGDAYVRKLEMRVKMLEAEIQKMKKEHFLLQLNPKDAENDCEAATTETRAVTQVRSQKLYRADDASDTTAERHISSLGDDLLLEIFLRLPSLATLVRAALTCHAWRRAVTSSPAFRRRFRELHPAPVLGLFFETPSVILDPTLPAFPSFVPVRRRDRDLTAAVRHGDFFLTSLQGYPDLAHSWDILDCRGGYALVMNGDQATLAVVNPLARRSERFFDLHHGDILEDSHGFTVRHNPRLIWSDQDPNSFRVVRIAHDESRVRATVFSSKTGEWSILPWADLSQKPASRRFWLRDSNMQANGSMYWVYSNRRHMVKLDTETLHFCDVEVPRRLWNLRCSFVVGETNDESSLWTELGQILGDIMHNCDGLKVVAVRDGIAYLATMKEFIGELVPSWFFSLCLKTMKLEKLFERTNDTYVHPYVMTWPPSLAGSCGRFAHLKMLQNMHD</sequence>
<proteinExistence type="predicted"/>
<keyword evidence="1" id="KW-0175">Coiled coil</keyword>
<evidence type="ECO:0000259" key="2">
    <source>
        <dbReference type="SMART" id="SM00256"/>
    </source>
</evidence>
<dbReference type="EMBL" id="BQKI01000073">
    <property type="protein sequence ID" value="GJN18452.1"/>
    <property type="molecule type" value="Genomic_DNA"/>
</dbReference>
<evidence type="ECO:0000313" key="3">
    <source>
        <dbReference type="EMBL" id="GJN18452.1"/>
    </source>
</evidence>
<feature type="domain" description="F-box" evidence="2">
    <location>
        <begin position="182"/>
        <end position="223"/>
    </location>
</feature>
<dbReference type="Gene3D" id="1.20.1280.50">
    <property type="match status" value="1"/>
</dbReference>
<feature type="coiled-coil region" evidence="1">
    <location>
        <begin position="111"/>
        <end position="138"/>
    </location>
</feature>
<dbReference type="InterPro" id="IPR036047">
    <property type="entry name" value="F-box-like_dom_sf"/>
</dbReference>
<name>A0AAV5E6P5_ELECO</name>
<evidence type="ECO:0000313" key="4">
    <source>
        <dbReference type="Proteomes" id="UP001054889"/>
    </source>
</evidence>
<reference evidence="3" key="1">
    <citation type="journal article" date="2018" name="DNA Res.">
        <title>Multiple hybrid de novo genome assembly of finger millet, an orphan allotetraploid crop.</title>
        <authorList>
            <person name="Hatakeyama M."/>
            <person name="Aluri S."/>
            <person name="Balachadran M.T."/>
            <person name="Sivarajan S.R."/>
            <person name="Patrignani A."/>
            <person name="Gruter S."/>
            <person name="Poveda L."/>
            <person name="Shimizu-Inatsugi R."/>
            <person name="Baeten J."/>
            <person name="Francoijs K.J."/>
            <person name="Nataraja K.N."/>
            <person name="Reddy Y.A.N."/>
            <person name="Phadnis S."/>
            <person name="Ravikumar R.L."/>
            <person name="Schlapbach R."/>
            <person name="Sreeman S.M."/>
            <person name="Shimizu K.K."/>
        </authorList>
    </citation>
    <scope>NUCLEOTIDE SEQUENCE</scope>
</reference>
<dbReference type="Pfam" id="PF12937">
    <property type="entry name" value="F-box-like"/>
    <property type="match status" value="1"/>
</dbReference>
<dbReference type="AlphaFoldDB" id="A0AAV5E6P5"/>
<dbReference type="PANTHER" id="PTHR33207">
    <property type="entry name" value="F-BOX DOMAIN CONTAINING PROTEIN-RELATED"/>
    <property type="match status" value="1"/>
</dbReference>
<dbReference type="Proteomes" id="UP001054889">
    <property type="component" value="Unassembled WGS sequence"/>
</dbReference>
<comment type="caution">
    <text evidence="3">The sequence shown here is derived from an EMBL/GenBank/DDBJ whole genome shotgun (WGS) entry which is preliminary data.</text>
</comment>
<evidence type="ECO:0000256" key="1">
    <source>
        <dbReference type="SAM" id="Coils"/>
    </source>
</evidence>
<protein>
    <recommendedName>
        <fullName evidence="2">F-box domain-containing protein</fullName>
    </recommendedName>
</protein>
<dbReference type="SMART" id="SM00256">
    <property type="entry name" value="FBOX"/>
    <property type="match status" value="1"/>
</dbReference>
<reference evidence="3" key="2">
    <citation type="submission" date="2021-12" db="EMBL/GenBank/DDBJ databases">
        <title>Resequencing data analysis of finger millet.</title>
        <authorList>
            <person name="Hatakeyama M."/>
            <person name="Aluri S."/>
            <person name="Balachadran M.T."/>
            <person name="Sivarajan S.R."/>
            <person name="Poveda L."/>
            <person name="Shimizu-Inatsugi R."/>
            <person name="Schlapbach R."/>
            <person name="Sreeman S.M."/>
            <person name="Shimizu K.K."/>
        </authorList>
    </citation>
    <scope>NUCLEOTIDE SEQUENCE</scope>
</reference>
<dbReference type="InterPro" id="IPR001810">
    <property type="entry name" value="F-box_dom"/>
</dbReference>
<gene>
    <name evidence="3" type="primary">gb05616</name>
    <name evidence="3" type="ORF">PR202_gb05616</name>
</gene>
<keyword evidence="4" id="KW-1185">Reference proteome</keyword>
<dbReference type="SUPFAM" id="SSF81383">
    <property type="entry name" value="F-box domain"/>
    <property type="match status" value="1"/>
</dbReference>